<dbReference type="InParanoid" id="A0A0D0E188"/>
<dbReference type="SUPFAM" id="SSF81631">
    <property type="entry name" value="PAP/OAS1 substrate-binding domain"/>
    <property type="match status" value="1"/>
</dbReference>
<dbReference type="PANTHER" id="PTHR23092">
    <property type="entry name" value="POLY(A) RNA POLYMERASE"/>
    <property type="match status" value="1"/>
</dbReference>
<evidence type="ECO:0000313" key="8">
    <source>
        <dbReference type="EMBL" id="KIK97481.1"/>
    </source>
</evidence>
<keyword evidence="9" id="KW-1185">Reference proteome</keyword>
<evidence type="ECO:0000256" key="3">
    <source>
        <dbReference type="ARBA" id="ARBA00022723"/>
    </source>
</evidence>
<dbReference type="GO" id="GO:0043634">
    <property type="term" value="P:polyadenylation-dependent ncRNA catabolic process"/>
    <property type="evidence" value="ECO:0007669"/>
    <property type="project" value="TreeGrafter"/>
</dbReference>
<feature type="compositionally biased region" description="Acidic residues" evidence="5">
    <location>
        <begin position="644"/>
        <end position="658"/>
    </location>
</feature>
<accession>A0A0D0E188</accession>
<dbReference type="InterPro" id="IPR054708">
    <property type="entry name" value="MTPAP-like_central"/>
</dbReference>
<proteinExistence type="inferred from homology"/>
<dbReference type="PANTHER" id="PTHR23092:SF15">
    <property type="entry name" value="INACTIVE NON-CANONICAL POLY(A) RNA POLYMERASE PROTEIN TRF4-2-RELATED"/>
    <property type="match status" value="1"/>
</dbReference>
<evidence type="ECO:0000256" key="2">
    <source>
        <dbReference type="ARBA" id="ARBA00012388"/>
    </source>
</evidence>
<dbReference type="GO" id="GO:0031499">
    <property type="term" value="C:TRAMP complex"/>
    <property type="evidence" value="ECO:0007669"/>
    <property type="project" value="TreeGrafter"/>
</dbReference>
<dbReference type="GO" id="GO:0031123">
    <property type="term" value="P:RNA 3'-end processing"/>
    <property type="evidence" value="ECO:0007669"/>
    <property type="project" value="TreeGrafter"/>
</dbReference>
<dbReference type="Proteomes" id="UP000054538">
    <property type="component" value="Unassembled WGS sequence"/>
</dbReference>
<sequence length="701" mass="79217">MDSQSAKPSSSRRDRDRDKERRKSRDKDGDNYRSRNRDRHRDHGRNRHDRPRSTPPAEPSSKRQRTSASRKGKETVRNGDREPGEVEAKASKIGDDFIPFGVSDDEATPFEEERRPEKTLQKEKVPERDWDRGKATRRDRDEESQGTKRKYDLVFDKEDDWAYRRSQRYERPVARLAPWVSHVDWDSCRNVGEMLHREVEAFVKYMSPTPVEDEIRGLVIRLVSNAITSAFPDARILPFGSYETKLYLPSGDIDLVIDSDSMAYSNKVNVLHALANTLKRAGITSKVSVISRAKVPIVKFVTHFGRLNVDISVNQGNGVAAGQIINGFLNDMPGCGFALRSLAIIAKAFLNQRGMNEVFSGGLGSYSIVCLAVNFLQMHPKIRRGEIEAEKNLGVLVMEFFELYGCYFNYEEVGVSIRNGGSYFSKRQRGWYDSMKNHLLSIEDPTDPANDISKGSYGINKVRQTLAGAYGIMQAAAFLRAGILSSRRGGQSYPLRKGTGPEDMSILSTILGVTQEASVVCHTTYSRRSQFVSQTINNRRLLQEVYDKGSLHQLLGVSPKASVVIANVPDKHQAKGHSLVGASSVQEAWDEADRALESGDDHRNGIREQENPEDTSRYHIQERQTSRGRSNGAGRFSALATYTTDEDEEEEEELSEDELEHRAYDIESDGEDRRSRMSKRRSYWLSKGIGHRQTLTDEESS</sequence>
<dbReference type="CDD" id="cd05402">
    <property type="entry name" value="NT_PAP_TUTase"/>
    <property type="match status" value="1"/>
</dbReference>
<dbReference type="GO" id="GO:1990817">
    <property type="term" value="F:poly(A) RNA polymerase activity"/>
    <property type="evidence" value="ECO:0007669"/>
    <property type="project" value="UniProtKB-EC"/>
</dbReference>
<dbReference type="GO" id="GO:0005730">
    <property type="term" value="C:nucleolus"/>
    <property type="evidence" value="ECO:0007669"/>
    <property type="project" value="TreeGrafter"/>
</dbReference>
<dbReference type="HOGENOM" id="CLU_013572_4_0_1"/>
<feature type="compositionally biased region" description="Basic and acidic residues" evidence="5">
    <location>
        <begin position="596"/>
        <end position="625"/>
    </location>
</feature>
<dbReference type="SUPFAM" id="SSF81301">
    <property type="entry name" value="Nucleotidyltransferase"/>
    <property type="match status" value="1"/>
</dbReference>
<dbReference type="Pfam" id="PF03828">
    <property type="entry name" value="PAP_assoc"/>
    <property type="match status" value="1"/>
</dbReference>
<name>A0A0D0E188_9AGAM</name>
<dbReference type="AlphaFoldDB" id="A0A0D0E188"/>
<evidence type="ECO:0000259" key="6">
    <source>
        <dbReference type="Pfam" id="PF03828"/>
    </source>
</evidence>
<dbReference type="Gene3D" id="1.10.1410.10">
    <property type="match status" value="1"/>
</dbReference>
<evidence type="ECO:0000259" key="7">
    <source>
        <dbReference type="Pfam" id="PF22600"/>
    </source>
</evidence>
<gene>
    <name evidence="8" type="ORF">PAXRUDRAFT_136224</name>
</gene>
<dbReference type="InterPro" id="IPR045862">
    <property type="entry name" value="Trf4-like"/>
</dbReference>
<evidence type="ECO:0000256" key="1">
    <source>
        <dbReference type="ARBA" id="ARBA00008593"/>
    </source>
</evidence>
<feature type="compositionally biased region" description="Basic and acidic residues" evidence="5">
    <location>
        <begin position="111"/>
        <end position="147"/>
    </location>
</feature>
<dbReference type="EC" id="2.7.7.19" evidence="2"/>
<protein>
    <recommendedName>
        <fullName evidence="2">polynucleotide adenylyltransferase</fullName>
        <ecNumber evidence="2">2.7.7.19</ecNumber>
    </recommendedName>
</protein>
<feature type="domain" description="Poly(A) RNA polymerase mitochondrial-like central palm" evidence="7">
    <location>
        <begin position="195"/>
        <end position="326"/>
    </location>
</feature>
<feature type="domain" description="PAP-associated" evidence="6">
    <location>
        <begin position="392"/>
        <end position="450"/>
    </location>
</feature>
<dbReference type="InterPro" id="IPR043519">
    <property type="entry name" value="NT_sf"/>
</dbReference>
<feature type="compositionally biased region" description="Basic and acidic residues" evidence="5">
    <location>
        <begin position="71"/>
        <end position="95"/>
    </location>
</feature>
<feature type="region of interest" description="Disordered" evidence="5">
    <location>
        <begin position="596"/>
        <end position="701"/>
    </location>
</feature>
<reference evidence="9" key="2">
    <citation type="submission" date="2015-01" db="EMBL/GenBank/DDBJ databases">
        <title>Evolutionary Origins and Diversification of the Mycorrhizal Mutualists.</title>
        <authorList>
            <consortium name="DOE Joint Genome Institute"/>
            <consortium name="Mycorrhizal Genomics Consortium"/>
            <person name="Kohler A."/>
            <person name="Kuo A."/>
            <person name="Nagy L.G."/>
            <person name="Floudas D."/>
            <person name="Copeland A."/>
            <person name="Barry K.W."/>
            <person name="Cichocki N."/>
            <person name="Veneault-Fourrey C."/>
            <person name="LaButti K."/>
            <person name="Lindquist E.A."/>
            <person name="Lipzen A."/>
            <person name="Lundell T."/>
            <person name="Morin E."/>
            <person name="Murat C."/>
            <person name="Riley R."/>
            <person name="Ohm R."/>
            <person name="Sun H."/>
            <person name="Tunlid A."/>
            <person name="Henrissat B."/>
            <person name="Grigoriev I.V."/>
            <person name="Hibbett D.S."/>
            <person name="Martin F."/>
        </authorList>
    </citation>
    <scope>NUCLEOTIDE SEQUENCE [LARGE SCALE GENOMIC DNA]</scope>
    <source>
        <strain evidence="9">Ve08.2h10</strain>
    </source>
</reference>
<reference evidence="8 9" key="1">
    <citation type="submission" date="2014-04" db="EMBL/GenBank/DDBJ databases">
        <authorList>
            <consortium name="DOE Joint Genome Institute"/>
            <person name="Kuo A."/>
            <person name="Kohler A."/>
            <person name="Jargeat P."/>
            <person name="Nagy L.G."/>
            <person name="Floudas D."/>
            <person name="Copeland A."/>
            <person name="Barry K.W."/>
            <person name="Cichocki N."/>
            <person name="Veneault-Fourrey C."/>
            <person name="LaButti K."/>
            <person name="Lindquist E.A."/>
            <person name="Lipzen A."/>
            <person name="Lundell T."/>
            <person name="Morin E."/>
            <person name="Murat C."/>
            <person name="Sun H."/>
            <person name="Tunlid A."/>
            <person name="Henrissat B."/>
            <person name="Grigoriev I.V."/>
            <person name="Hibbett D.S."/>
            <person name="Martin F."/>
            <person name="Nordberg H.P."/>
            <person name="Cantor M.N."/>
            <person name="Hua S.X."/>
        </authorList>
    </citation>
    <scope>NUCLEOTIDE SEQUENCE [LARGE SCALE GENOMIC DNA]</scope>
    <source>
        <strain evidence="8 9">Ve08.2h10</strain>
    </source>
</reference>
<dbReference type="EMBL" id="KN824933">
    <property type="protein sequence ID" value="KIK97481.1"/>
    <property type="molecule type" value="Genomic_DNA"/>
</dbReference>
<dbReference type="InterPro" id="IPR002058">
    <property type="entry name" value="PAP_assoc"/>
</dbReference>
<dbReference type="GO" id="GO:0046872">
    <property type="term" value="F:metal ion binding"/>
    <property type="evidence" value="ECO:0007669"/>
    <property type="project" value="UniProtKB-KW"/>
</dbReference>
<dbReference type="Gene3D" id="3.30.460.10">
    <property type="entry name" value="Beta Polymerase, domain 2"/>
    <property type="match status" value="1"/>
</dbReference>
<dbReference type="GO" id="GO:0010605">
    <property type="term" value="P:negative regulation of macromolecule metabolic process"/>
    <property type="evidence" value="ECO:0007669"/>
    <property type="project" value="UniProtKB-ARBA"/>
</dbReference>
<keyword evidence="3" id="KW-0479">Metal-binding</keyword>
<keyword evidence="4" id="KW-0460">Magnesium</keyword>
<dbReference type="FunCoup" id="A0A0D0E188">
    <property type="interactions" value="236"/>
</dbReference>
<feature type="compositionally biased region" description="Basic and acidic residues" evidence="5">
    <location>
        <begin position="659"/>
        <end position="675"/>
    </location>
</feature>
<dbReference type="STRING" id="930991.A0A0D0E188"/>
<feature type="region of interest" description="Disordered" evidence="5">
    <location>
        <begin position="1"/>
        <end position="147"/>
    </location>
</feature>
<evidence type="ECO:0000256" key="5">
    <source>
        <dbReference type="SAM" id="MobiDB-lite"/>
    </source>
</evidence>
<dbReference type="Pfam" id="PF22600">
    <property type="entry name" value="MTPAP-like_central"/>
    <property type="match status" value="1"/>
</dbReference>
<dbReference type="GO" id="GO:0003729">
    <property type="term" value="F:mRNA binding"/>
    <property type="evidence" value="ECO:0007669"/>
    <property type="project" value="TreeGrafter"/>
</dbReference>
<dbReference type="OrthoDB" id="273917at2759"/>
<organism evidence="8 9">
    <name type="scientific">Paxillus rubicundulus Ve08.2h10</name>
    <dbReference type="NCBI Taxonomy" id="930991"/>
    <lineage>
        <taxon>Eukaryota</taxon>
        <taxon>Fungi</taxon>
        <taxon>Dikarya</taxon>
        <taxon>Basidiomycota</taxon>
        <taxon>Agaricomycotina</taxon>
        <taxon>Agaricomycetes</taxon>
        <taxon>Agaricomycetidae</taxon>
        <taxon>Boletales</taxon>
        <taxon>Paxilineae</taxon>
        <taxon>Paxillaceae</taxon>
        <taxon>Paxillus</taxon>
    </lineage>
</organism>
<evidence type="ECO:0000313" key="9">
    <source>
        <dbReference type="Proteomes" id="UP000054538"/>
    </source>
</evidence>
<comment type="similarity">
    <text evidence="1">Belongs to the DNA polymerase type-B-like family.</text>
</comment>
<evidence type="ECO:0000256" key="4">
    <source>
        <dbReference type="ARBA" id="ARBA00022842"/>
    </source>
</evidence>
<dbReference type="FunFam" id="1.10.1410.10:FF:000003">
    <property type="entry name" value="non-canonical poly(A) RNA polymerase PAPD7"/>
    <property type="match status" value="1"/>
</dbReference>
<feature type="compositionally biased region" description="Basic and acidic residues" evidence="5">
    <location>
        <begin position="11"/>
        <end position="41"/>
    </location>
</feature>